<dbReference type="GO" id="GO:0016791">
    <property type="term" value="F:phosphatase activity"/>
    <property type="evidence" value="ECO:0007669"/>
    <property type="project" value="TreeGrafter"/>
</dbReference>
<evidence type="ECO:0000313" key="6">
    <source>
        <dbReference type="Proteomes" id="UP000807716"/>
    </source>
</evidence>
<dbReference type="Proteomes" id="UP000807716">
    <property type="component" value="Unassembled WGS sequence"/>
</dbReference>
<dbReference type="InterPro" id="IPR029033">
    <property type="entry name" value="His_PPase_superfam"/>
</dbReference>
<evidence type="ECO:0000256" key="4">
    <source>
        <dbReference type="SAM" id="SignalP"/>
    </source>
</evidence>
<dbReference type="PANTHER" id="PTHR11567:SF110">
    <property type="entry name" value="2-PHOSPHOXYLOSE PHOSPHATASE 1"/>
    <property type="match status" value="1"/>
</dbReference>
<evidence type="ECO:0008006" key="7">
    <source>
        <dbReference type="Google" id="ProtNLM"/>
    </source>
</evidence>
<feature type="signal peptide" evidence="4">
    <location>
        <begin position="1"/>
        <end position="23"/>
    </location>
</feature>
<feature type="chain" id="PRO_5040187237" description="Acid phosphatase" evidence="4">
    <location>
        <begin position="24"/>
        <end position="465"/>
    </location>
</feature>
<dbReference type="InterPro" id="IPR000560">
    <property type="entry name" value="His_Pase_clade-2"/>
</dbReference>
<evidence type="ECO:0000256" key="3">
    <source>
        <dbReference type="SAM" id="MobiDB-lite"/>
    </source>
</evidence>
<dbReference type="PANTHER" id="PTHR11567">
    <property type="entry name" value="ACID PHOSPHATASE-RELATED"/>
    <property type="match status" value="1"/>
</dbReference>
<dbReference type="AlphaFoldDB" id="A0A9P6Q141"/>
<accession>A0A9P6Q141</accession>
<name>A0A9P6Q141_9FUNG</name>
<protein>
    <recommendedName>
        <fullName evidence="7">Acid phosphatase</fullName>
    </recommendedName>
</protein>
<dbReference type="OrthoDB" id="10257284at2759"/>
<reference evidence="5" key="1">
    <citation type="journal article" date="2020" name="Fungal Divers.">
        <title>Resolving the Mortierellaceae phylogeny through synthesis of multi-gene phylogenetics and phylogenomics.</title>
        <authorList>
            <person name="Vandepol N."/>
            <person name="Liber J."/>
            <person name="Desiro A."/>
            <person name="Na H."/>
            <person name="Kennedy M."/>
            <person name="Barry K."/>
            <person name="Grigoriev I.V."/>
            <person name="Miller A.N."/>
            <person name="O'Donnell K."/>
            <person name="Stajich J.E."/>
            <person name="Bonito G."/>
        </authorList>
    </citation>
    <scope>NUCLEOTIDE SEQUENCE</scope>
    <source>
        <strain evidence="5">BC1065</strain>
    </source>
</reference>
<sequence length="465" mass="52231">MWHSTALLLSVALGLTSVQMVQGAPTREPYDYCQASYIDPKSYPIPASPDHIIPQDNDISWDCTDIYNYAFSDESDGKKPPSHHAHLIANQESTIPQSSPWAQNFWQGSCYLGQLTSVGARQHQRLGQVLKAVYIDQLSLLNKTLDPDRVYFRSTDYPRTKQSAQNLLIGLFTDADGSSGKAATASPPPMVKLHFYPSELETFLKNTEACPAIKYLEKKLYGQSKVLQTLAKSNAQFKKDLYQIFGVNTALPEWSLKQPEWAAPMDVVHARLCHDLPQPCEPTSGHKVADEDATTENKKHKGPNCVTHAMIERIQDNARTFAAATQRDGEGVHKLMRLLAGPLVSDMRQDLAHARHKGPIRFTLFSAHDDTVTSVLGVLKSKDMRWPPYASNVLFELWKVPCENTHHGCGSTDNDNYFVRVFYNGAVVDADWCDLSWCPYDTFIGHLDTFIPKDLYAECHMKDEL</sequence>
<organism evidence="5 6">
    <name type="scientific">Actinomortierella ambigua</name>
    <dbReference type="NCBI Taxonomy" id="1343610"/>
    <lineage>
        <taxon>Eukaryota</taxon>
        <taxon>Fungi</taxon>
        <taxon>Fungi incertae sedis</taxon>
        <taxon>Mucoromycota</taxon>
        <taxon>Mortierellomycotina</taxon>
        <taxon>Mortierellomycetes</taxon>
        <taxon>Mortierellales</taxon>
        <taxon>Mortierellaceae</taxon>
        <taxon>Actinomortierella</taxon>
    </lineage>
</organism>
<keyword evidence="6" id="KW-1185">Reference proteome</keyword>
<dbReference type="EMBL" id="JAAAJB010000417">
    <property type="protein sequence ID" value="KAG0256263.1"/>
    <property type="molecule type" value="Genomic_DNA"/>
</dbReference>
<feature type="region of interest" description="Disordered" evidence="3">
    <location>
        <begin position="282"/>
        <end position="302"/>
    </location>
</feature>
<dbReference type="Pfam" id="PF00328">
    <property type="entry name" value="His_Phos_2"/>
    <property type="match status" value="2"/>
</dbReference>
<dbReference type="InterPro" id="IPR050645">
    <property type="entry name" value="Histidine_acid_phosphatase"/>
</dbReference>
<proteinExistence type="inferred from homology"/>
<evidence type="ECO:0000256" key="1">
    <source>
        <dbReference type="ARBA" id="ARBA00005375"/>
    </source>
</evidence>
<gene>
    <name evidence="5" type="ORF">DFQ27_005800</name>
</gene>
<evidence type="ECO:0000256" key="2">
    <source>
        <dbReference type="ARBA" id="ARBA00022801"/>
    </source>
</evidence>
<comment type="similarity">
    <text evidence="1">Belongs to the histidine acid phosphatase family.</text>
</comment>
<comment type="caution">
    <text evidence="5">The sequence shown here is derived from an EMBL/GenBank/DDBJ whole genome shotgun (WGS) entry which is preliminary data.</text>
</comment>
<dbReference type="Gene3D" id="3.40.50.1240">
    <property type="entry name" value="Phosphoglycerate mutase-like"/>
    <property type="match status" value="1"/>
</dbReference>
<keyword evidence="4" id="KW-0732">Signal</keyword>
<keyword evidence="2" id="KW-0378">Hydrolase</keyword>
<evidence type="ECO:0000313" key="5">
    <source>
        <dbReference type="EMBL" id="KAG0256263.1"/>
    </source>
</evidence>
<dbReference type="SUPFAM" id="SSF53254">
    <property type="entry name" value="Phosphoglycerate mutase-like"/>
    <property type="match status" value="1"/>
</dbReference>
<dbReference type="CDD" id="cd07061">
    <property type="entry name" value="HP_HAP_like"/>
    <property type="match status" value="1"/>
</dbReference>